<name>A0A1H3WS95_9BACT</name>
<dbReference type="InterPro" id="IPR013325">
    <property type="entry name" value="RNA_pol_sigma_r2"/>
</dbReference>
<dbReference type="Proteomes" id="UP000199656">
    <property type="component" value="Unassembled WGS sequence"/>
</dbReference>
<sequence length="182" mass="21069">MQVYDNQTGYTKLLERLKASDLEAFGELYVQVRERLFVYALSFLKDEDIAQDLVQEMFVDLWENRQFEHIHSDLIGYLVRTVRNRSLTYIRQQQNQARLRNEHFGTGESLTEPDSIEAWALGEEIEAAIAQLPPMAAKVFRLHYIEKLSYAEIADQLQISVNTVGNHIARALKGLRGNLKKN</sequence>
<dbReference type="GO" id="GO:0003677">
    <property type="term" value="F:DNA binding"/>
    <property type="evidence" value="ECO:0007669"/>
    <property type="project" value="InterPro"/>
</dbReference>
<protein>
    <submittedName>
        <fullName evidence="7">RNA polymerase sigma-70 factor, ECF subfamily</fullName>
    </submittedName>
</protein>
<dbReference type="NCBIfam" id="TIGR02937">
    <property type="entry name" value="sigma70-ECF"/>
    <property type="match status" value="1"/>
</dbReference>
<feature type="domain" description="RNA polymerase sigma-70 region 2" evidence="5">
    <location>
        <begin position="28"/>
        <end position="94"/>
    </location>
</feature>
<dbReference type="AlphaFoldDB" id="A0A1H3WS95"/>
<dbReference type="NCBIfam" id="TIGR02985">
    <property type="entry name" value="Sig70_bacteroi1"/>
    <property type="match status" value="1"/>
</dbReference>
<keyword evidence="8" id="KW-1185">Reference proteome</keyword>
<dbReference type="InterPro" id="IPR039425">
    <property type="entry name" value="RNA_pol_sigma-70-like"/>
</dbReference>
<dbReference type="InterPro" id="IPR013324">
    <property type="entry name" value="RNA_pol_sigma_r3/r4-like"/>
</dbReference>
<accession>A0A1H3WS95</accession>
<evidence type="ECO:0000259" key="6">
    <source>
        <dbReference type="Pfam" id="PF08281"/>
    </source>
</evidence>
<dbReference type="InterPro" id="IPR014284">
    <property type="entry name" value="RNA_pol_sigma-70_dom"/>
</dbReference>
<dbReference type="GO" id="GO:0016987">
    <property type="term" value="F:sigma factor activity"/>
    <property type="evidence" value="ECO:0007669"/>
    <property type="project" value="UniProtKB-KW"/>
</dbReference>
<dbReference type="STRING" id="408074.SAMN05660909_00039"/>
<keyword evidence="4" id="KW-0804">Transcription</keyword>
<dbReference type="EMBL" id="FNRL01000001">
    <property type="protein sequence ID" value="SDZ90013.1"/>
    <property type="molecule type" value="Genomic_DNA"/>
</dbReference>
<dbReference type="SUPFAM" id="SSF88659">
    <property type="entry name" value="Sigma3 and sigma4 domains of RNA polymerase sigma factors"/>
    <property type="match status" value="1"/>
</dbReference>
<dbReference type="Pfam" id="PF04542">
    <property type="entry name" value="Sigma70_r2"/>
    <property type="match status" value="1"/>
</dbReference>
<evidence type="ECO:0000313" key="7">
    <source>
        <dbReference type="EMBL" id="SDZ90013.1"/>
    </source>
</evidence>
<reference evidence="8" key="1">
    <citation type="submission" date="2016-10" db="EMBL/GenBank/DDBJ databases">
        <authorList>
            <person name="Varghese N."/>
            <person name="Submissions S."/>
        </authorList>
    </citation>
    <scope>NUCLEOTIDE SEQUENCE [LARGE SCALE GENOMIC DNA]</scope>
    <source>
        <strain evidence="8">DSM 23920</strain>
    </source>
</reference>
<dbReference type="InterPro" id="IPR036388">
    <property type="entry name" value="WH-like_DNA-bd_sf"/>
</dbReference>
<feature type="domain" description="RNA polymerase sigma factor 70 region 4 type 2" evidence="6">
    <location>
        <begin position="123"/>
        <end position="173"/>
    </location>
</feature>
<dbReference type="OrthoDB" id="657017at2"/>
<organism evidence="7 8">
    <name type="scientific">Chitinophaga terrae</name>
    <name type="common">ex Kim and Jung 2007</name>
    <dbReference type="NCBI Taxonomy" id="408074"/>
    <lineage>
        <taxon>Bacteria</taxon>
        <taxon>Pseudomonadati</taxon>
        <taxon>Bacteroidota</taxon>
        <taxon>Chitinophagia</taxon>
        <taxon>Chitinophagales</taxon>
        <taxon>Chitinophagaceae</taxon>
        <taxon>Chitinophaga</taxon>
    </lineage>
</organism>
<dbReference type="SUPFAM" id="SSF88946">
    <property type="entry name" value="Sigma2 domain of RNA polymerase sigma factors"/>
    <property type="match status" value="1"/>
</dbReference>
<dbReference type="CDD" id="cd06171">
    <property type="entry name" value="Sigma70_r4"/>
    <property type="match status" value="1"/>
</dbReference>
<evidence type="ECO:0000313" key="8">
    <source>
        <dbReference type="Proteomes" id="UP000199656"/>
    </source>
</evidence>
<proteinExistence type="inferred from homology"/>
<gene>
    <name evidence="7" type="ORF">SAMN05660909_00039</name>
</gene>
<dbReference type="PANTHER" id="PTHR43133:SF46">
    <property type="entry name" value="RNA POLYMERASE SIGMA-70 FACTOR ECF SUBFAMILY"/>
    <property type="match status" value="1"/>
</dbReference>
<evidence type="ECO:0000259" key="5">
    <source>
        <dbReference type="Pfam" id="PF04542"/>
    </source>
</evidence>
<dbReference type="PANTHER" id="PTHR43133">
    <property type="entry name" value="RNA POLYMERASE ECF-TYPE SIGMA FACTO"/>
    <property type="match status" value="1"/>
</dbReference>
<dbReference type="Gene3D" id="1.10.10.10">
    <property type="entry name" value="Winged helix-like DNA-binding domain superfamily/Winged helix DNA-binding domain"/>
    <property type="match status" value="1"/>
</dbReference>
<evidence type="ECO:0000256" key="2">
    <source>
        <dbReference type="ARBA" id="ARBA00023015"/>
    </source>
</evidence>
<keyword evidence="2" id="KW-0805">Transcription regulation</keyword>
<dbReference type="InterPro" id="IPR007627">
    <property type="entry name" value="RNA_pol_sigma70_r2"/>
</dbReference>
<dbReference type="Pfam" id="PF08281">
    <property type="entry name" value="Sigma70_r4_2"/>
    <property type="match status" value="1"/>
</dbReference>
<dbReference type="InterPro" id="IPR013249">
    <property type="entry name" value="RNA_pol_sigma70_r4_t2"/>
</dbReference>
<evidence type="ECO:0000256" key="3">
    <source>
        <dbReference type="ARBA" id="ARBA00023082"/>
    </source>
</evidence>
<dbReference type="GO" id="GO:0006352">
    <property type="term" value="P:DNA-templated transcription initiation"/>
    <property type="evidence" value="ECO:0007669"/>
    <property type="project" value="InterPro"/>
</dbReference>
<keyword evidence="3" id="KW-0731">Sigma factor</keyword>
<dbReference type="InterPro" id="IPR014327">
    <property type="entry name" value="RNA_pol_sigma70_bacteroid"/>
</dbReference>
<comment type="similarity">
    <text evidence="1">Belongs to the sigma-70 factor family. ECF subfamily.</text>
</comment>
<evidence type="ECO:0000256" key="1">
    <source>
        <dbReference type="ARBA" id="ARBA00010641"/>
    </source>
</evidence>
<evidence type="ECO:0000256" key="4">
    <source>
        <dbReference type="ARBA" id="ARBA00023163"/>
    </source>
</evidence>
<dbReference type="Gene3D" id="1.10.1740.10">
    <property type="match status" value="1"/>
</dbReference>